<gene>
    <name evidence="1" type="ORF">TNCV_1528921</name>
</gene>
<keyword evidence="2" id="KW-1185">Reference proteome</keyword>
<organism evidence="1 2">
    <name type="scientific">Trichonephila clavipes</name>
    <name type="common">Golden silk orbweaver</name>
    <name type="synonym">Nephila clavipes</name>
    <dbReference type="NCBI Taxonomy" id="2585209"/>
    <lineage>
        <taxon>Eukaryota</taxon>
        <taxon>Metazoa</taxon>
        <taxon>Ecdysozoa</taxon>
        <taxon>Arthropoda</taxon>
        <taxon>Chelicerata</taxon>
        <taxon>Arachnida</taxon>
        <taxon>Araneae</taxon>
        <taxon>Araneomorphae</taxon>
        <taxon>Entelegynae</taxon>
        <taxon>Araneoidea</taxon>
        <taxon>Nephilidae</taxon>
        <taxon>Trichonephila</taxon>
    </lineage>
</organism>
<comment type="caution">
    <text evidence="1">The sequence shown here is derived from an EMBL/GenBank/DDBJ whole genome shotgun (WGS) entry which is preliminary data.</text>
</comment>
<dbReference type="EMBL" id="BMAU01021308">
    <property type="protein sequence ID" value="GFY11699.1"/>
    <property type="molecule type" value="Genomic_DNA"/>
</dbReference>
<evidence type="ECO:0000313" key="1">
    <source>
        <dbReference type="EMBL" id="GFY11699.1"/>
    </source>
</evidence>
<proteinExistence type="predicted"/>
<dbReference type="Proteomes" id="UP000887159">
    <property type="component" value="Unassembled WGS sequence"/>
</dbReference>
<protein>
    <submittedName>
        <fullName evidence="1">Uncharacterized protein</fullName>
    </submittedName>
</protein>
<dbReference type="AlphaFoldDB" id="A0A8X6SDR0"/>
<name>A0A8X6SDR0_TRICX</name>
<reference evidence="1" key="1">
    <citation type="submission" date="2020-08" db="EMBL/GenBank/DDBJ databases">
        <title>Multicomponent nature underlies the extraordinary mechanical properties of spider dragline silk.</title>
        <authorList>
            <person name="Kono N."/>
            <person name="Nakamura H."/>
            <person name="Mori M."/>
            <person name="Yoshida Y."/>
            <person name="Ohtoshi R."/>
            <person name="Malay A.D."/>
            <person name="Moran D.A.P."/>
            <person name="Tomita M."/>
            <person name="Numata K."/>
            <person name="Arakawa K."/>
        </authorList>
    </citation>
    <scope>NUCLEOTIDE SEQUENCE</scope>
</reference>
<evidence type="ECO:0000313" key="2">
    <source>
        <dbReference type="Proteomes" id="UP000887159"/>
    </source>
</evidence>
<sequence length="149" mass="16825">MPPSEEETGRQSYIVATGIYLYGGTLKDTLTRNRCDLPITNSTDLTPLEIYSLYENKLLSGWGLPPDHNSYAASHPRLSLSCSGTSPFQSVWMKFRSAHLRPMKLQNGERIFLFVLVPSPASPSRLLACLAVSWRHLKAEQERIFELLE</sequence>
<accession>A0A8X6SDR0</accession>